<protein>
    <submittedName>
        <fullName evidence="1">15128_t:CDS:1</fullName>
    </submittedName>
</protein>
<keyword evidence="2" id="KW-1185">Reference proteome</keyword>
<proteinExistence type="predicted"/>
<evidence type="ECO:0000313" key="1">
    <source>
        <dbReference type="EMBL" id="CAG8470684.1"/>
    </source>
</evidence>
<gene>
    <name evidence="1" type="ORF">DHETER_LOCUS1698</name>
</gene>
<name>A0ACA9KGK7_9GLOM</name>
<dbReference type="EMBL" id="CAJVPU010001088">
    <property type="protein sequence ID" value="CAG8470684.1"/>
    <property type="molecule type" value="Genomic_DNA"/>
</dbReference>
<evidence type="ECO:0000313" key="2">
    <source>
        <dbReference type="Proteomes" id="UP000789702"/>
    </source>
</evidence>
<accession>A0ACA9KGK7</accession>
<organism evidence="1 2">
    <name type="scientific">Dentiscutata heterogama</name>
    <dbReference type="NCBI Taxonomy" id="1316150"/>
    <lineage>
        <taxon>Eukaryota</taxon>
        <taxon>Fungi</taxon>
        <taxon>Fungi incertae sedis</taxon>
        <taxon>Mucoromycota</taxon>
        <taxon>Glomeromycotina</taxon>
        <taxon>Glomeromycetes</taxon>
        <taxon>Diversisporales</taxon>
        <taxon>Gigasporaceae</taxon>
        <taxon>Dentiscutata</taxon>
    </lineage>
</organism>
<comment type="caution">
    <text evidence="1">The sequence shown here is derived from an EMBL/GenBank/DDBJ whole genome shotgun (WGS) entry which is preliminary data.</text>
</comment>
<sequence>MVLGTQKEMHFVVLVHGLWGNPGHMQYLMDQLIAKYKDKIHILNAKHNTSDYTYDGIDVCGERLVKEINEEVKYINDKNLYKISKISFVGYSLGGLIARYAIGVLYNQGFFNEIEPTFFTTIATPHLGIRRDENKFVVKIVGEQLNYKDRFDGDEPILSVMSSPEKAFYKALTAFKYRKLYANTRNDRTVPFWTAAIADVDPFVDLKKITIEKNEKFGTLIKSISKQDAIPVKVPLTQKIANVAKSILYCLLIGTLLPLWIIIVLSTLTIQGLISRRRVAKILAARRVKNSNWNITSTPTRSNVIVSNIEEDAAETVINIQNILTHSISPSPTKQSPSNKIVESSTNTIMMTEFTTSSLFPRVPICGAQNISFTYLNMLGWEKFVVIIDSLNSHASIIMRNKRFGEKGKEVIRHFIEEVFIP</sequence>
<reference evidence="1" key="1">
    <citation type="submission" date="2021-06" db="EMBL/GenBank/DDBJ databases">
        <authorList>
            <person name="Kallberg Y."/>
            <person name="Tangrot J."/>
            <person name="Rosling A."/>
        </authorList>
    </citation>
    <scope>NUCLEOTIDE SEQUENCE</scope>
    <source>
        <strain evidence="1">IL203A</strain>
    </source>
</reference>
<dbReference type="Proteomes" id="UP000789702">
    <property type="component" value="Unassembled WGS sequence"/>
</dbReference>